<protein>
    <recommendedName>
        <fullName evidence="4">phosphoserine phosphatase</fullName>
        <ecNumber evidence="4">3.1.3.3</ecNumber>
    </recommendedName>
    <alternativeName>
        <fullName evidence="10">O-phosphoserine phosphohydrolase</fullName>
    </alternativeName>
</protein>
<dbReference type="SUPFAM" id="SSF56784">
    <property type="entry name" value="HAD-like"/>
    <property type="match status" value="1"/>
</dbReference>
<dbReference type="EMBL" id="OY288114">
    <property type="protein sequence ID" value="CAJ0865689.1"/>
    <property type="molecule type" value="Genomic_DNA"/>
</dbReference>
<dbReference type="CDD" id="cd07500">
    <property type="entry name" value="HAD_PSP"/>
    <property type="match status" value="1"/>
</dbReference>
<dbReference type="SFLD" id="SFLDS00003">
    <property type="entry name" value="Haloacid_Dehalogenase"/>
    <property type="match status" value="1"/>
</dbReference>
<dbReference type="Pfam" id="PF12710">
    <property type="entry name" value="HAD"/>
    <property type="match status" value="1"/>
</dbReference>
<dbReference type="InterPro" id="IPR004469">
    <property type="entry name" value="PSP"/>
</dbReference>
<evidence type="ECO:0000313" key="11">
    <source>
        <dbReference type="EMBL" id="CAJ0865689.1"/>
    </source>
</evidence>
<dbReference type="GO" id="GO:0000287">
    <property type="term" value="F:magnesium ion binding"/>
    <property type="evidence" value="ECO:0007669"/>
    <property type="project" value="TreeGrafter"/>
</dbReference>
<dbReference type="GO" id="GO:0006564">
    <property type="term" value="P:L-serine biosynthetic process"/>
    <property type="evidence" value="ECO:0007669"/>
    <property type="project" value="UniProtKB-KW"/>
</dbReference>
<dbReference type="NCBIfam" id="TIGR00338">
    <property type="entry name" value="serB"/>
    <property type="match status" value="1"/>
</dbReference>
<evidence type="ECO:0000256" key="8">
    <source>
        <dbReference type="ARBA" id="ARBA00022842"/>
    </source>
</evidence>
<evidence type="ECO:0000256" key="1">
    <source>
        <dbReference type="ARBA" id="ARBA00001946"/>
    </source>
</evidence>
<dbReference type="SFLD" id="SFLDG01136">
    <property type="entry name" value="C1.6:_Phosphoserine_Phosphatas"/>
    <property type="match status" value="1"/>
</dbReference>
<proteinExistence type="inferred from homology"/>
<comment type="similarity">
    <text evidence="3">Belongs to the HAD-like hydrolase superfamily. SerB family.</text>
</comment>
<evidence type="ECO:0000256" key="9">
    <source>
        <dbReference type="ARBA" id="ARBA00023299"/>
    </source>
</evidence>
<comment type="pathway">
    <text evidence="2">Amino-acid biosynthesis; L-serine biosynthesis; L-serine from 3-phospho-D-glycerate: step 3/3.</text>
</comment>
<dbReference type="InterPro" id="IPR050582">
    <property type="entry name" value="HAD-like_SerB"/>
</dbReference>
<evidence type="ECO:0000256" key="10">
    <source>
        <dbReference type="ARBA" id="ARBA00031693"/>
    </source>
</evidence>
<keyword evidence="6" id="KW-0479">Metal-binding</keyword>
<organism evidence="11">
    <name type="scientific">freshwater sediment metagenome</name>
    <dbReference type="NCBI Taxonomy" id="556182"/>
    <lineage>
        <taxon>unclassified sequences</taxon>
        <taxon>metagenomes</taxon>
        <taxon>ecological metagenomes</taxon>
    </lineage>
</organism>
<dbReference type="PANTHER" id="PTHR43344">
    <property type="entry name" value="PHOSPHOSERINE PHOSPHATASE"/>
    <property type="match status" value="1"/>
</dbReference>
<accession>A0AA48LYX5</accession>
<dbReference type="PANTHER" id="PTHR43344:SF2">
    <property type="entry name" value="PHOSPHOSERINE PHOSPHATASE"/>
    <property type="match status" value="1"/>
</dbReference>
<dbReference type="SFLD" id="SFLDG01137">
    <property type="entry name" value="C1.6.1:_Phosphoserine_Phosphat"/>
    <property type="match status" value="1"/>
</dbReference>
<dbReference type="NCBIfam" id="TIGR01488">
    <property type="entry name" value="HAD-SF-IB"/>
    <property type="match status" value="1"/>
</dbReference>
<keyword evidence="7 11" id="KW-0378">Hydrolase</keyword>
<gene>
    <name evidence="11" type="primary">serB/PSPH</name>
    <name evidence="11" type="ORF">AMST5_01790</name>
</gene>
<evidence type="ECO:0000256" key="7">
    <source>
        <dbReference type="ARBA" id="ARBA00022801"/>
    </source>
</evidence>
<dbReference type="SFLD" id="SFLDF00029">
    <property type="entry name" value="phosphoserine_phosphatase"/>
    <property type="match status" value="1"/>
</dbReference>
<evidence type="ECO:0000256" key="6">
    <source>
        <dbReference type="ARBA" id="ARBA00022723"/>
    </source>
</evidence>
<dbReference type="GO" id="GO:0005737">
    <property type="term" value="C:cytoplasm"/>
    <property type="evidence" value="ECO:0007669"/>
    <property type="project" value="TreeGrafter"/>
</dbReference>
<keyword evidence="9" id="KW-0718">Serine biosynthesis</keyword>
<sequence length="299" mass="31494">MSKAVPSVATFVAGQGAALAESTICAALRDAGLAISPPDWLAPDLAADVFLDGDDLSGLRARLRESLADQPVDVVIQPVAERRKRLLVADMDSTVIEQECIDELADCAGIRAHVSAVTARAMAGEIDFEEALRARVALLKGVRLEEIQSILSRLTLTPGARALVATMRAHGAHTALVSGGFTQFTQHVAAWAGFHESYANRLEIADGVLTGAVAAPVQGREAKRAALEDLRVRLSLPCEATLAVGDGANDLDMLQTAGLGVAFRAKPKVAAAAQARIDHADLTALLYAQGYRDSDIIRS</sequence>
<evidence type="ECO:0000256" key="3">
    <source>
        <dbReference type="ARBA" id="ARBA00009184"/>
    </source>
</evidence>
<dbReference type="EC" id="3.1.3.3" evidence="4"/>
<keyword evidence="5" id="KW-0028">Amino-acid biosynthesis</keyword>
<dbReference type="InterPro" id="IPR023214">
    <property type="entry name" value="HAD_sf"/>
</dbReference>
<keyword evidence="8" id="KW-0460">Magnesium</keyword>
<comment type="cofactor">
    <cofactor evidence="1">
        <name>Mg(2+)</name>
        <dbReference type="ChEBI" id="CHEBI:18420"/>
    </cofactor>
</comment>
<dbReference type="InterPro" id="IPR036412">
    <property type="entry name" value="HAD-like_sf"/>
</dbReference>
<dbReference type="AlphaFoldDB" id="A0AA48LYX5"/>
<evidence type="ECO:0000256" key="5">
    <source>
        <dbReference type="ARBA" id="ARBA00022605"/>
    </source>
</evidence>
<evidence type="ECO:0000256" key="4">
    <source>
        <dbReference type="ARBA" id="ARBA00012640"/>
    </source>
</evidence>
<evidence type="ECO:0000256" key="2">
    <source>
        <dbReference type="ARBA" id="ARBA00005135"/>
    </source>
</evidence>
<reference evidence="11" key="1">
    <citation type="submission" date="2023-07" db="EMBL/GenBank/DDBJ databases">
        <authorList>
            <person name="Pelsma A.J. K."/>
        </authorList>
    </citation>
    <scope>NUCLEOTIDE SEQUENCE</scope>
</reference>
<dbReference type="Gene3D" id="3.40.50.1000">
    <property type="entry name" value="HAD superfamily/HAD-like"/>
    <property type="match status" value="1"/>
</dbReference>
<name>A0AA48LYX5_9ZZZZ</name>
<dbReference type="GO" id="GO:0036424">
    <property type="term" value="F:L-phosphoserine phosphatase activity"/>
    <property type="evidence" value="ECO:0007669"/>
    <property type="project" value="InterPro"/>
</dbReference>